<evidence type="ECO:0008006" key="3">
    <source>
        <dbReference type="Google" id="ProtNLM"/>
    </source>
</evidence>
<reference evidence="1 2" key="1">
    <citation type="journal article" date="2018" name="Evol. Lett.">
        <title>Horizontal gene cluster transfer increased hallucinogenic mushroom diversity.</title>
        <authorList>
            <person name="Reynolds H.T."/>
            <person name="Vijayakumar V."/>
            <person name="Gluck-Thaler E."/>
            <person name="Korotkin H.B."/>
            <person name="Matheny P.B."/>
            <person name="Slot J.C."/>
        </authorList>
    </citation>
    <scope>NUCLEOTIDE SEQUENCE [LARGE SCALE GENOMIC DNA]</scope>
    <source>
        <strain evidence="1 2">SRW20</strain>
    </source>
</reference>
<keyword evidence="2" id="KW-1185">Reference proteome</keyword>
<dbReference type="PANTHER" id="PTHR47381:SF3">
    <property type="entry name" value="ALPHA_BETA-HYDROLASES SUPERFAMILY PROTEIN"/>
    <property type="match status" value="1"/>
</dbReference>
<accession>A0A409XZQ9</accession>
<evidence type="ECO:0000313" key="1">
    <source>
        <dbReference type="EMBL" id="PPQ96260.1"/>
    </source>
</evidence>
<sequence length="228" mass="25321">MPLTAENHVIGGLKVRLYRNTRSPAGPIALTFLLHGRQGSSEDVTKFAETVIMEAERQERGIYVVTLDHRNHGSRLVEESANKTWAEGNDRHAQDMYAIQNPRITVGVPIIGCPDYLKLMQYRAQRSDIEFSEPHVPASLLDLISAADPAFQNYSTCEASNPFLGKKILVLSGEKDTLVPWMASEKFVESLEVGPQGKKVVIVEKGVGHKCTDSMQKEAAKFIVEMLN</sequence>
<dbReference type="SUPFAM" id="SSF53474">
    <property type="entry name" value="alpha/beta-Hydrolases"/>
    <property type="match status" value="1"/>
</dbReference>
<gene>
    <name evidence="1" type="ORF">CVT26_005587</name>
</gene>
<comment type="caution">
    <text evidence="1">The sequence shown here is derived from an EMBL/GenBank/DDBJ whole genome shotgun (WGS) entry which is preliminary data.</text>
</comment>
<dbReference type="Gene3D" id="3.40.50.1820">
    <property type="entry name" value="alpha/beta hydrolase"/>
    <property type="match status" value="2"/>
</dbReference>
<dbReference type="InParanoid" id="A0A409XZQ9"/>
<dbReference type="AlphaFoldDB" id="A0A409XZQ9"/>
<dbReference type="STRING" id="231916.A0A409XZQ9"/>
<evidence type="ECO:0000313" key="2">
    <source>
        <dbReference type="Proteomes" id="UP000284706"/>
    </source>
</evidence>
<dbReference type="Proteomes" id="UP000284706">
    <property type="component" value="Unassembled WGS sequence"/>
</dbReference>
<dbReference type="InterPro" id="IPR029058">
    <property type="entry name" value="AB_hydrolase_fold"/>
</dbReference>
<organism evidence="1 2">
    <name type="scientific">Gymnopilus dilepis</name>
    <dbReference type="NCBI Taxonomy" id="231916"/>
    <lineage>
        <taxon>Eukaryota</taxon>
        <taxon>Fungi</taxon>
        <taxon>Dikarya</taxon>
        <taxon>Basidiomycota</taxon>
        <taxon>Agaricomycotina</taxon>
        <taxon>Agaricomycetes</taxon>
        <taxon>Agaricomycetidae</taxon>
        <taxon>Agaricales</taxon>
        <taxon>Agaricineae</taxon>
        <taxon>Hymenogastraceae</taxon>
        <taxon>Gymnopilus</taxon>
    </lineage>
</organism>
<dbReference type="PANTHER" id="PTHR47381">
    <property type="entry name" value="ALPHA/BETA-HYDROLASES SUPERFAMILY PROTEIN"/>
    <property type="match status" value="1"/>
</dbReference>
<dbReference type="OrthoDB" id="2152248at2759"/>
<name>A0A409XZQ9_9AGAR</name>
<dbReference type="EMBL" id="NHYE01001386">
    <property type="protein sequence ID" value="PPQ96260.1"/>
    <property type="molecule type" value="Genomic_DNA"/>
</dbReference>
<proteinExistence type="predicted"/>
<protein>
    <recommendedName>
        <fullName evidence="3">Peptidase S9 prolyl oligopeptidase catalytic domain-containing protein</fullName>
    </recommendedName>
</protein>